<protein>
    <submittedName>
        <fullName evidence="2">Uncharacterized protein</fullName>
    </submittedName>
</protein>
<reference evidence="2" key="2">
    <citation type="journal article" date="2023" name="IMA Fungus">
        <title>Comparative genomic study of the Penicillium genus elucidates a diverse pangenome and 15 lateral gene transfer events.</title>
        <authorList>
            <person name="Petersen C."/>
            <person name="Sorensen T."/>
            <person name="Nielsen M.R."/>
            <person name="Sondergaard T.E."/>
            <person name="Sorensen J.L."/>
            <person name="Fitzpatrick D.A."/>
            <person name="Frisvad J.C."/>
            <person name="Nielsen K.L."/>
        </authorList>
    </citation>
    <scope>NUCLEOTIDE SEQUENCE</scope>
    <source>
        <strain evidence="2">IBT 19713</strain>
    </source>
</reference>
<organism evidence="2 3">
    <name type="scientific">Penicillium chermesinum</name>
    <dbReference type="NCBI Taxonomy" id="63820"/>
    <lineage>
        <taxon>Eukaryota</taxon>
        <taxon>Fungi</taxon>
        <taxon>Dikarya</taxon>
        <taxon>Ascomycota</taxon>
        <taxon>Pezizomycotina</taxon>
        <taxon>Eurotiomycetes</taxon>
        <taxon>Eurotiomycetidae</taxon>
        <taxon>Eurotiales</taxon>
        <taxon>Aspergillaceae</taxon>
        <taxon>Penicillium</taxon>
    </lineage>
</organism>
<evidence type="ECO:0000313" key="3">
    <source>
        <dbReference type="Proteomes" id="UP001150941"/>
    </source>
</evidence>
<dbReference type="OrthoDB" id="4341326at2759"/>
<sequence>MAQDRGSQDANAIFGKNEELYLDSGFVMRATAETGEREEEHDATPSIDKGHNLEDFLPLGSLKISETPTGAQWEIAGRQYVCATPECWIRGEYAGVKANIRLSDPSDGFFHLGFFENWKPDGMAGYQSHMKAEGTIKYERRILKIKGRAVRENLGFRGTNKGIPNRIGYMGAEGLNWSHAFSDEFSWYIMAGHADRNPTGMLVLDGKIIHATGQSNVWLESIYQWIDPDSNQLVP</sequence>
<gene>
    <name evidence="2" type="ORF">N7468_009773</name>
</gene>
<accession>A0A9W9NKU8</accession>
<dbReference type="RefSeq" id="XP_058327399.1">
    <property type="nucleotide sequence ID" value="XM_058479069.1"/>
</dbReference>
<keyword evidence="3" id="KW-1185">Reference proteome</keyword>
<dbReference type="Proteomes" id="UP001150941">
    <property type="component" value="Unassembled WGS sequence"/>
</dbReference>
<dbReference type="EMBL" id="JAPQKS010000007">
    <property type="protein sequence ID" value="KAJ5220569.1"/>
    <property type="molecule type" value="Genomic_DNA"/>
</dbReference>
<comment type="caution">
    <text evidence="2">The sequence shown here is derived from an EMBL/GenBank/DDBJ whole genome shotgun (WGS) entry which is preliminary data.</text>
</comment>
<proteinExistence type="predicted"/>
<feature type="region of interest" description="Disordered" evidence="1">
    <location>
        <begin position="32"/>
        <end position="52"/>
    </location>
</feature>
<evidence type="ECO:0000313" key="2">
    <source>
        <dbReference type="EMBL" id="KAJ5220569.1"/>
    </source>
</evidence>
<evidence type="ECO:0000256" key="1">
    <source>
        <dbReference type="SAM" id="MobiDB-lite"/>
    </source>
</evidence>
<feature type="compositionally biased region" description="Basic and acidic residues" evidence="1">
    <location>
        <begin position="34"/>
        <end position="52"/>
    </location>
</feature>
<dbReference type="GeneID" id="83206372"/>
<dbReference type="AlphaFoldDB" id="A0A9W9NKU8"/>
<name>A0A9W9NKU8_9EURO</name>
<reference evidence="2" key="1">
    <citation type="submission" date="2022-11" db="EMBL/GenBank/DDBJ databases">
        <authorList>
            <person name="Petersen C."/>
        </authorList>
    </citation>
    <scope>NUCLEOTIDE SEQUENCE</scope>
    <source>
        <strain evidence="2">IBT 19713</strain>
    </source>
</reference>